<dbReference type="Pfam" id="PF00005">
    <property type="entry name" value="ABC_tran"/>
    <property type="match status" value="2"/>
</dbReference>
<name>A0ABU0YT73_9PROT</name>
<evidence type="ECO:0000256" key="3">
    <source>
        <dbReference type="ARBA" id="ARBA00022597"/>
    </source>
</evidence>
<evidence type="ECO:0000313" key="11">
    <source>
        <dbReference type="Proteomes" id="UP001230156"/>
    </source>
</evidence>
<dbReference type="Proteomes" id="UP001230156">
    <property type="component" value="Unassembled WGS sequence"/>
</dbReference>
<organism evidence="10 11">
    <name type="scientific">Dongia sedimenti</name>
    <dbReference type="NCBI Taxonomy" id="3064282"/>
    <lineage>
        <taxon>Bacteria</taxon>
        <taxon>Pseudomonadati</taxon>
        <taxon>Pseudomonadota</taxon>
        <taxon>Alphaproteobacteria</taxon>
        <taxon>Rhodospirillales</taxon>
        <taxon>Dongiaceae</taxon>
        <taxon>Dongia</taxon>
    </lineage>
</organism>
<evidence type="ECO:0000313" key="10">
    <source>
        <dbReference type="EMBL" id="MDQ7250914.1"/>
    </source>
</evidence>
<dbReference type="SMART" id="SM00382">
    <property type="entry name" value="AAA"/>
    <property type="match status" value="2"/>
</dbReference>
<dbReference type="RefSeq" id="WP_379960762.1">
    <property type="nucleotide sequence ID" value="NZ_JAUYVI010000008.1"/>
</dbReference>
<keyword evidence="1" id="KW-0813">Transport</keyword>
<dbReference type="InterPro" id="IPR017871">
    <property type="entry name" value="ABC_transporter-like_CS"/>
</dbReference>
<dbReference type="InterPro" id="IPR003593">
    <property type="entry name" value="AAA+_ATPase"/>
</dbReference>
<evidence type="ECO:0000259" key="9">
    <source>
        <dbReference type="PROSITE" id="PS50893"/>
    </source>
</evidence>
<dbReference type="InterPro" id="IPR050107">
    <property type="entry name" value="ABC_carbohydrate_import_ATPase"/>
</dbReference>
<dbReference type="SUPFAM" id="SSF52540">
    <property type="entry name" value="P-loop containing nucleoside triphosphate hydrolases"/>
    <property type="match status" value="2"/>
</dbReference>
<proteinExistence type="predicted"/>
<reference evidence="11" key="1">
    <citation type="submission" date="2023-08" db="EMBL/GenBank/DDBJ databases">
        <title>Rhodospirillaceae gen. nov., a novel taxon isolated from the Yangtze River Yuezi River estuary sludge.</title>
        <authorList>
            <person name="Ruan L."/>
        </authorList>
    </citation>
    <scope>NUCLEOTIDE SEQUENCE [LARGE SCALE GENOMIC DNA]</scope>
    <source>
        <strain evidence="11">R-7</strain>
    </source>
</reference>
<keyword evidence="8" id="KW-0472">Membrane</keyword>
<keyword evidence="3" id="KW-0762">Sugar transport</keyword>
<dbReference type="PANTHER" id="PTHR43790:SF3">
    <property type="entry name" value="D-ALLOSE IMPORT ATP-BINDING PROTEIN ALSA-RELATED"/>
    <property type="match status" value="1"/>
</dbReference>
<evidence type="ECO:0000256" key="7">
    <source>
        <dbReference type="ARBA" id="ARBA00022967"/>
    </source>
</evidence>
<dbReference type="PANTHER" id="PTHR43790">
    <property type="entry name" value="CARBOHYDRATE TRANSPORT ATP-BINDING PROTEIN MG119-RELATED"/>
    <property type="match status" value="1"/>
</dbReference>
<evidence type="ECO:0000256" key="1">
    <source>
        <dbReference type="ARBA" id="ARBA00022448"/>
    </source>
</evidence>
<sequence>MAETPFIEARGLAKHFGGVQALAGVDIDIRAGEVHGLVGANGAGKSTLIKILAGLQRPDAGRILIDGNPVEIETPQQATALRLGFVHQELHLVPQLNVLENITLGAPKPTRLGIVDWRRVAVDVKSIADRLGIAFPLDAPVTKLSTAERWLVSIARALVRKCRLMVMDEPTASLSEVESQRLFQIVRDLAADGIAVLYVSHRLDEILDLCDRVTAFRDGRRVLELEGQALTRQALVRAIVGGEAPEALIASDAPLSREIVFRADGLRRLPMVKSVSFDLHRGEVLGLAGLVGAGRSETARMIFGADRPQGGAMMLDGKPFRPRSPVDAMEAGLGLVPEERRSEGLILEKSLAFNIGLTNLKALQVSPLLPLLRMGKRASQAEALVRRLLVKTPSTAIPVGRLSGGNQQKVAIAKWLARSLKILILDEPSRGVDVGARAEIHRIIRDLAAEGLSTIVISSDAEELPGLCDRVLVMCEGVITGELVGRGVTREAILHASYAHAQVQKSA</sequence>
<dbReference type="Gene3D" id="3.40.50.300">
    <property type="entry name" value="P-loop containing nucleotide triphosphate hydrolases"/>
    <property type="match status" value="2"/>
</dbReference>
<keyword evidence="4" id="KW-0677">Repeat</keyword>
<accession>A0ABU0YT73</accession>
<dbReference type="PROSITE" id="PS50893">
    <property type="entry name" value="ABC_TRANSPORTER_2"/>
    <property type="match status" value="2"/>
</dbReference>
<dbReference type="InterPro" id="IPR003439">
    <property type="entry name" value="ABC_transporter-like_ATP-bd"/>
</dbReference>
<keyword evidence="5" id="KW-0547">Nucleotide-binding</keyword>
<gene>
    <name evidence="10" type="ORF">Q8A70_24720</name>
</gene>
<feature type="domain" description="ABC transporter" evidence="9">
    <location>
        <begin position="255"/>
        <end position="501"/>
    </location>
</feature>
<dbReference type="GO" id="GO:0005524">
    <property type="term" value="F:ATP binding"/>
    <property type="evidence" value="ECO:0007669"/>
    <property type="project" value="UniProtKB-KW"/>
</dbReference>
<evidence type="ECO:0000256" key="4">
    <source>
        <dbReference type="ARBA" id="ARBA00022737"/>
    </source>
</evidence>
<comment type="caution">
    <text evidence="10">The sequence shown here is derived from an EMBL/GenBank/DDBJ whole genome shotgun (WGS) entry which is preliminary data.</text>
</comment>
<dbReference type="CDD" id="cd03216">
    <property type="entry name" value="ABC_Carb_Monos_I"/>
    <property type="match status" value="1"/>
</dbReference>
<evidence type="ECO:0000256" key="2">
    <source>
        <dbReference type="ARBA" id="ARBA00022475"/>
    </source>
</evidence>
<dbReference type="EMBL" id="JAUYVI010000008">
    <property type="protein sequence ID" value="MDQ7250914.1"/>
    <property type="molecule type" value="Genomic_DNA"/>
</dbReference>
<keyword evidence="2" id="KW-1003">Cell membrane</keyword>
<dbReference type="InterPro" id="IPR027417">
    <property type="entry name" value="P-loop_NTPase"/>
</dbReference>
<evidence type="ECO:0000256" key="8">
    <source>
        <dbReference type="ARBA" id="ARBA00023136"/>
    </source>
</evidence>
<dbReference type="CDD" id="cd03215">
    <property type="entry name" value="ABC_Carb_Monos_II"/>
    <property type="match status" value="1"/>
</dbReference>
<protein>
    <submittedName>
        <fullName evidence="10">Sugar ABC transporter ATP-binding protein</fullName>
    </submittedName>
</protein>
<dbReference type="PROSITE" id="PS00211">
    <property type="entry name" value="ABC_TRANSPORTER_1"/>
    <property type="match status" value="1"/>
</dbReference>
<evidence type="ECO:0000256" key="6">
    <source>
        <dbReference type="ARBA" id="ARBA00022840"/>
    </source>
</evidence>
<keyword evidence="11" id="KW-1185">Reference proteome</keyword>
<keyword evidence="6 10" id="KW-0067">ATP-binding</keyword>
<evidence type="ECO:0000256" key="5">
    <source>
        <dbReference type="ARBA" id="ARBA00022741"/>
    </source>
</evidence>
<keyword evidence="7" id="KW-1278">Translocase</keyword>
<feature type="domain" description="ABC transporter" evidence="9">
    <location>
        <begin position="7"/>
        <end position="243"/>
    </location>
</feature>